<dbReference type="AlphaFoldDB" id="A0A7G9SA79"/>
<dbReference type="KEGG" id="srhi:H9L12_10905"/>
<dbReference type="SUPFAM" id="SSF53474">
    <property type="entry name" value="alpha/beta-Hydrolases"/>
    <property type="match status" value="1"/>
</dbReference>
<evidence type="ECO:0000256" key="1">
    <source>
        <dbReference type="SAM" id="SignalP"/>
    </source>
</evidence>
<name>A0A7G9SA79_9SPHN</name>
<feature type="domain" description="AB hydrolase-1" evidence="2">
    <location>
        <begin position="38"/>
        <end position="163"/>
    </location>
</feature>
<keyword evidence="1" id="KW-0732">Signal</keyword>
<dbReference type="InterPro" id="IPR050228">
    <property type="entry name" value="Carboxylesterase_BioH"/>
</dbReference>
<dbReference type="Gene3D" id="3.40.50.1820">
    <property type="entry name" value="alpha/beta hydrolase"/>
    <property type="match status" value="1"/>
</dbReference>
<dbReference type="Proteomes" id="UP000515955">
    <property type="component" value="Chromosome"/>
</dbReference>
<dbReference type="GO" id="GO:0016787">
    <property type="term" value="F:hydrolase activity"/>
    <property type="evidence" value="ECO:0007669"/>
    <property type="project" value="UniProtKB-KW"/>
</dbReference>
<feature type="chain" id="PRO_5028811622" evidence="1">
    <location>
        <begin position="22"/>
        <end position="186"/>
    </location>
</feature>
<dbReference type="InterPro" id="IPR000073">
    <property type="entry name" value="AB_hydrolase_1"/>
</dbReference>
<feature type="signal peptide" evidence="1">
    <location>
        <begin position="1"/>
        <end position="21"/>
    </location>
</feature>
<dbReference type="RefSeq" id="WP_187541753.1">
    <property type="nucleotide sequence ID" value="NZ_CP060717.1"/>
</dbReference>
<dbReference type="InterPro" id="IPR029058">
    <property type="entry name" value="AB_hydrolase_fold"/>
</dbReference>
<accession>A0A7G9SA79</accession>
<dbReference type="PRINTS" id="PR00111">
    <property type="entry name" value="ABHYDROLASE"/>
</dbReference>
<dbReference type="PANTHER" id="PTHR43194:SF2">
    <property type="entry name" value="PEROXISOMAL MEMBRANE PROTEIN LPX1"/>
    <property type="match status" value="1"/>
</dbReference>
<dbReference type="Pfam" id="PF12697">
    <property type="entry name" value="Abhydrolase_6"/>
    <property type="match status" value="1"/>
</dbReference>
<reference evidence="3 4" key="1">
    <citation type="submission" date="2020-08" db="EMBL/GenBank/DDBJ databases">
        <title>Genome sequence of Sphingomonas rhizophila KACC 19189T.</title>
        <authorList>
            <person name="Hyun D.-W."/>
            <person name="Bae J.-W."/>
        </authorList>
    </citation>
    <scope>NUCLEOTIDE SEQUENCE [LARGE SCALE GENOMIC DNA]</scope>
    <source>
        <strain evidence="3 4">KACC 19189</strain>
    </source>
</reference>
<protein>
    <submittedName>
        <fullName evidence="3">Alpha/beta hydrolase</fullName>
    </submittedName>
</protein>
<dbReference type="PANTHER" id="PTHR43194">
    <property type="entry name" value="HYDROLASE ALPHA/BETA FOLD FAMILY"/>
    <property type="match status" value="1"/>
</dbReference>
<dbReference type="EMBL" id="CP060717">
    <property type="protein sequence ID" value="QNN64754.1"/>
    <property type="molecule type" value="Genomic_DNA"/>
</dbReference>
<evidence type="ECO:0000313" key="3">
    <source>
        <dbReference type="EMBL" id="QNN64754.1"/>
    </source>
</evidence>
<gene>
    <name evidence="3" type="ORF">H9L12_10905</name>
</gene>
<keyword evidence="3" id="KW-0378">Hydrolase</keyword>
<organism evidence="3 4">
    <name type="scientific">Sphingomonas rhizophila</name>
    <dbReference type="NCBI Taxonomy" id="2071607"/>
    <lineage>
        <taxon>Bacteria</taxon>
        <taxon>Pseudomonadati</taxon>
        <taxon>Pseudomonadota</taxon>
        <taxon>Alphaproteobacteria</taxon>
        <taxon>Sphingomonadales</taxon>
        <taxon>Sphingomonadaceae</taxon>
        <taxon>Sphingomonas</taxon>
    </lineage>
</organism>
<keyword evidence="4" id="KW-1185">Reference proteome</keyword>
<evidence type="ECO:0000313" key="4">
    <source>
        <dbReference type="Proteomes" id="UP000515955"/>
    </source>
</evidence>
<evidence type="ECO:0000259" key="2">
    <source>
        <dbReference type="Pfam" id="PF12697"/>
    </source>
</evidence>
<proteinExistence type="predicted"/>
<sequence length="186" mass="19323">MTKLLLAAALAAIAAPLPAAAAEPARFSVVTVGKGPDVVLIPGLSSTRDVWAATAERLKATHRVHLVQLRGFGEPAGINASGPVLRPFVEELAAYIRDRRLKNPAVVGHSMGGLAALMLATDHPASAGKIMVVDAFPFIGPVFGAETVEAITPRAEQMRAMLAGNAGKMTPDFTTRANCPATLPAR</sequence>